<reference evidence="2" key="1">
    <citation type="submission" date="2018-05" db="EMBL/GenBank/DDBJ databases">
        <authorList>
            <person name="Lanie J.A."/>
            <person name="Ng W.-L."/>
            <person name="Kazmierczak K.M."/>
            <person name="Andrzejewski T.M."/>
            <person name="Davidsen T.M."/>
            <person name="Wayne K.J."/>
            <person name="Tettelin H."/>
            <person name="Glass J.I."/>
            <person name="Rusch D."/>
            <person name="Podicherti R."/>
            <person name="Tsui H.-C.T."/>
            <person name="Winkler M.E."/>
        </authorList>
    </citation>
    <scope>NUCLEOTIDE SEQUENCE</scope>
</reference>
<proteinExistence type="predicted"/>
<dbReference type="GO" id="GO:0052693">
    <property type="term" value="F:epoxyqueuosine reductase activity"/>
    <property type="evidence" value="ECO:0007669"/>
    <property type="project" value="TreeGrafter"/>
</dbReference>
<gene>
    <name evidence="2" type="ORF">METZ01_LOCUS120764</name>
</gene>
<organism evidence="2">
    <name type="scientific">marine metagenome</name>
    <dbReference type="NCBI Taxonomy" id="408172"/>
    <lineage>
        <taxon>unclassified sequences</taxon>
        <taxon>metagenomes</taxon>
        <taxon>ecological metagenomes</taxon>
    </lineage>
</organism>
<dbReference type="PANTHER" id="PTHR30002:SF4">
    <property type="entry name" value="EPOXYQUEUOSINE REDUCTASE"/>
    <property type="match status" value="1"/>
</dbReference>
<evidence type="ECO:0000256" key="1">
    <source>
        <dbReference type="ARBA" id="ARBA00022485"/>
    </source>
</evidence>
<feature type="non-terminal residue" evidence="2">
    <location>
        <position position="72"/>
    </location>
</feature>
<dbReference type="EMBL" id="UINC01016285">
    <property type="protein sequence ID" value="SVA67910.1"/>
    <property type="molecule type" value="Genomic_DNA"/>
</dbReference>
<keyword evidence="1" id="KW-0411">Iron-sulfur</keyword>
<evidence type="ECO:0008006" key="3">
    <source>
        <dbReference type="Google" id="ProtNLM"/>
    </source>
</evidence>
<keyword evidence="1" id="KW-0408">Iron</keyword>
<dbReference type="GO" id="GO:0051539">
    <property type="term" value="F:4 iron, 4 sulfur cluster binding"/>
    <property type="evidence" value="ECO:0007669"/>
    <property type="project" value="UniProtKB-KW"/>
</dbReference>
<sequence>MIELSNKELKKLAAKIKKLGIKIGFQQIGITGIQLAEDEKRLQEWLARKRHGEMSYMCRHNKKRTHPEKPVP</sequence>
<name>A0A381XTC3_9ZZZZ</name>
<accession>A0A381XTC3</accession>
<keyword evidence="1" id="KW-0004">4Fe-4S</keyword>
<dbReference type="PANTHER" id="PTHR30002">
    <property type="entry name" value="EPOXYQUEUOSINE REDUCTASE"/>
    <property type="match status" value="1"/>
</dbReference>
<protein>
    <recommendedName>
        <fullName evidence="3">DUF1730 domain-containing protein</fullName>
    </recommendedName>
</protein>
<dbReference type="GO" id="GO:0008616">
    <property type="term" value="P:tRNA queuosine(34) biosynthetic process"/>
    <property type="evidence" value="ECO:0007669"/>
    <property type="project" value="InterPro"/>
</dbReference>
<dbReference type="AlphaFoldDB" id="A0A381XTC3"/>
<evidence type="ECO:0000313" key="2">
    <source>
        <dbReference type="EMBL" id="SVA67910.1"/>
    </source>
</evidence>
<dbReference type="InterPro" id="IPR004453">
    <property type="entry name" value="QueG"/>
</dbReference>
<keyword evidence="1" id="KW-0479">Metal-binding</keyword>